<sequence>MGKGRKKLWLVIMALGILSILIPITKGAFQNKGLYTNKEAITTKEIQLPHSSEISYHKFNDGLLQYWDGTLFYHNSNTKLNWSLHIGALRPLIKTSKDSIFLYDNSKNQLIKINSLGEIDYRKILDKTINLIEVCHQNYVLAIHDKLEKSPLKHVTILNQEGSITGEITLNSGDILKGALSGKVSRVALHTIDWSSGELSKNLLIYDLEGDLIKLNKVNDIVLDICYKNDKMIGSLSNSVFALTKDGQARWSNEVKQIQRVVLTSEDFFVVHAGSNEESGLLQGRNRIGIKIYDYKGTLLGEKALKDTIKGLDYSKENILYYTERTIYVLSKSGDLLVEYDYNGDIQEAFIFEDNYLSVVTKEKLAFIRILE</sequence>
<dbReference type="AlphaFoldDB" id="A0A6I0FBY0"/>
<gene>
    <name evidence="1" type="ORF">F8154_13965</name>
</gene>
<protein>
    <recommendedName>
        <fullName evidence="3">PQQ-binding-like beta-propeller repeat protein</fullName>
    </recommendedName>
</protein>
<dbReference type="RefSeq" id="WP_151862235.1">
    <property type="nucleotide sequence ID" value="NZ_WBZC01000069.1"/>
</dbReference>
<proteinExistence type="predicted"/>
<reference evidence="1 2" key="1">
    <citation type="submission" date="2019-10" db="EMBL/GenBank/DDBJ databases">
        <title>Alkaliphilus serpentinus sp. nov. and Alkaliphilus pronyensis sp. nov., two novel anaerobic alkaliphilic species isolated from the serpentinized-hosted hydrothermal field of the Prony Bay (New Caledonia).</title>
        <authorList>
            <person name="Postec A."/>
        </authorList>
    </citation>
    <scope>NUCLEOTIDE SEQUENCE [LARGE SCALE GENOMIC DNA]</scope>
    <source>
        <strain evidence="1 2">LacV</strain>
    </source>
</reference>
<dbReference type="Proteomes" id="UP000432715">
    <property type="component" value="Unassembled WGS sequence"/>
</dbReference>
<evidence type="ECO:0000313" key="2">
    <source>
        <dbReference type="Proteomes" id="UP000432715"/>
    </source>
</evidence>
<comment type="caution">
    <text evidence="1">The sequence shown here is derived from an EMBL/GenBank/DDBJ whole genome shotgun (WGS) entry which is preliminary data.</text>
</comment>
<organism evidence="1 2">
    <name type="scientific">Alkaliphilus pronyensis</name>
    <dbReference type="NCBI Taxonomy" id="1482732"/>
    <lineage>
        <taxon>Bacteria</taxon>
        <taxon>Bacillati</taxon>
        <taxon>Bacillota</taxon>
        <taxon>Clostridia</taxon>
        <taxon>Peptostreptococcales</taxon>
        <taxon>Natronincolaceae</taxon>
        <taxon>Alkaliphilus</taxon>
    </lineage>
</organism>
<name>A0A6I0FBY0_9FIRM</name>
<keyword evidence="2" id="KW-1185">Reference proteome</keyword>
<dbReference type="OrthoDB" id="1950859at2"/>
<dbReference type="Pfam" id="PF18975">
    <property type="entry name" value="DUF5711"/>
    <property type="match status" value="1"/>
</dbReference>
<accession>A0A6I0FBY0</accession>
<dbReference type="EMBL" id="WBZC01000069">
    <property type="protein sequence ID" value="KAB3530294.1"/>
    <property type="molecule type" value="Genomic_DNA"/>
</dbReference>
<evidence type="ECO:0008006" key="3">
    <source>
        <dbReference type="Google" id="ProtNLM"/>
    </source>
</evidence>
<evidence type="ECO:0000313" key="1">
    <source>
        <dbReference type="EMBL" id="KAB3530294.1"/>
    </source>
</evidence>
<dbReference type="InterPro" id="IPR043765">
    <property type="entry name" value="DUF5711"/>
</dbReference>